<keyword evidence="3" id="KW-0378">Hydrolase</keyword>
<feature type="chain" id="PRO_5046401785" evidence="4">
    <location>
        <begin position="33"/>
        <end position="613"/>
    </location>
</feature>
<feature type="domain" description="Resuscitation-promoting factor core lysozyme-like" evidence="5">
    <location>
        <begin position="33"/>
        <end position="109"/>
    </location>
</feature>
<dbReference type="EMBL" id="JBHTRV010000012">
    <property type="protein sequence ID" value="MFE5981646.1"/>
    <property type="molecule type" value="Genomic_DNA"/>
</dbReference>
<dbReference type="Pfam" id="PF13517">
    <property type="entry name" value="FG-GAP_3"/>
    <property type="match status" value="1"/>
</dbReference>
<evidence type="ECO:0000313" key="7">
    <source>
        <dbReference type="Proteomes" id="UP001600424"/>
    </source>
</evidence>
<dbReference type="RefSeq" id="WP_386257939.1">
    <property type="nucleotide sequence ID" value="NZ_JBHTRV010000012.1"/>
</dbReference>
<dbReference type="SUPFAM" id="SSF69318">
    <property type="entry name" value="Integrin alpha N-terminal domain"/>
    <property type="match status" value="1"/>
</dbReference>
<comment type="similarity">
    <text evidence="1">Belongs to the transglycosylase family. Rpf subfamily.</text>
</comment>
<dbReference type="InterPro" id="IPR024881">
    <property type="entry name" value="Tip"/>
</dbReference>
<dbReference type="Gene3D" id="2.40.128.340">
    <property type="match status" value="3"/>
</dbReference>
<evidence type="ECO:0000313" key="6">
    <source>
        <dbReference type="EMBL" id="MFE5981646.1"/>
    </source>
</evidence>
<keyword evidence="2 4" id="KW-0732">Signal</keyword>
<sequence length="613" mass="63618">MSRRPRTLTTATALAVTAGLAGTLLSTGTASAASVGTWDKVAQCESGGDWTVISANGLYFGGLQFSASTWNGFGGTAYAARADLATKKEQILIAEKVLKVQGEGAWPRCGPAANLGDDHADPYPDPVPPVSRVVGPSSGTVATGTITLSASVTDAVGTPTRATFYVDGVAVGTDTGSGPSYSVALDTTTLADGSHTVTVRAVNDAGQTGPLSDGVAFLTANRASTTQSTGDFNGDGKDDIAVLYDNGQATDGTGFRSALWTFTSTGTGFGAPVKKWDNVSAGSGSWNADRSKVTAGDYNGDGKDDVAVLYDQGTSQTGGRWTALWSFTSTGTGFGAPAKKWDSLESADSWDWSRSKITSGDFDGDGRTDVGVLYDNGQNAAGDFVTALWSFRSTGTDFAAAVKKWDNVSTGSGSWNADRAKLVAGDFGGDGKDDVGVLYNNGQQADGTNVTALWTLTSTGTDFTNPSKKWDNVSTSYGSWNWNRSKATAGDFNGDGRTDVGILYDNGEAADGRNQAALWTLTSTGSDFANPSKKWDSGTGSWNAAASKVTAGDFDGDGRADVGVLYNYGRQADGTNRTGLWKFTSTGTGFADPVKPWDSTTFGSWNWFASDLV</sequence>
<dbReference type="PANTHER" id="PTHR13412">
    <property type="entry name" value="T-CELL IMMUNOMODULATORY PROTEIN HOMOLOG"/>
    <property type="match status" value="1"/>
</dbReference>
<evidence type="ECO:0000256" key="3">
    <source>
        <dbReference type="ARBA" id="ARBA00022801"/>
    </source>
</evidence>
<feature type="signal peptide" evidence="4">
    <location>
        <begin position="1"/>
        <end position="32"/>
    </location>
</feature>
<dbReference type="PANTHER" id="PTHR13412:SF0">
    <property type="entry name" value="T-CELL IMMUNOMODULATORY PROTEIN"/>
    <property type="match status" value="1"/>
</dbReference>
<evidence type="ECO:0000259" key="5">
    <source>
        <dbReference type="Pfam" id="PF06737"/>
    </source>
</evidence>
<dbReference type="InterPro" id="IPR023346">
    <property type="entry name" value="Lysozyme-like_dom_sf"/>
</dbReference>
<dbReference type="Pfam" id="PF17957">
    <property type="entry name" value="Big_7"/>
    <property type="match status" value="1"/>
</dbReference>
<protein>
    <submittedName>
        <fullName evidence="6">Transglycosylase family protein</fullName>
    </submittedName>
</protein>
<keyword evidence="7" id="KW-1185">Reference proteome</keyword>
<dbReference type="InterPro" id="IPR013517">
    <property type="entry name" value="FG-GAP"/>
</dbReference>
<organism evidence="6 7">
    <name type="scientific">Streptomyces wedmorensis</name>
    <dbReference type="NCBI Taxonomy" id="43759"/>
    <lineage>
        <taxon>Bacteria</taxon>
        <taxon>Bacillati</taxon>
        <taxon>Actinomycetota</taxon>
        <taxon>Actinomycetes</taxon>
        <taxon>Kitasatosporales</taxon>
        <taxon>Streptomycetaceae</taxon>
        <taxon>Streptomyces</taxon>
    </lineage>
</organism>
<reference evidence="6 7" key="1">
    <citation type="submission" date="2024-09" db="EMBL/GenBank/DDBJ databases">
        <title>The Natural Products Discovery Center: Release of the First 8490 Sequenced Strains for Exploring Actinobacteria Biosynthetic Diversity.</title>
        <authorList>
            <person name="Kalkreuter E."/>
            <person name="Kautsar S.A."/>
            <person name="Yang D."/>
            <person name="Bader C.D."/>
            <person name="Teijaro C.N."/>
            <person name="Fluegel L."/>
            <person name="Davis C.M."/>
            <person name="Simpson J.R."/>
            <person name="Lauterbach L."/>
            <person name="Steele A.D."/>
            <person name="Gui C."/>
            <person name="Meng S."/>
            <person name="Li G."/>
            <person name="Viehrig K."/>
            <person name="Ye F."/>
            <person name="Su P."/>
            <person name="Kiefer A.F."/>
            <person name="Nichols A."/>
            <person name="Cepeda A.J."/>
            <person name="Yan W."/>
            <person name="Fan B."/>
            <person name="Jiang Y."/>
            <person name="Adhikari A."/>
            <person name="Zheng C.-J."/>
            <person name="Schuster L."/>
            <person name="Cowan T.M."/>
            <person name="Smanski M.J."/>
            <person name="Chevrette M.G."/>
            <person name="De Carvalho L.P.S."/>
            <person name="Shen B."/>
        </authorList>
    </citation>
    <scope>NUCLEOTIDE SEQUENCE [LARGE SCALE GENOMIC DNA]</scope>
    <source>
        <strain evidence="6 7">NPDC056472</strain>
    </source>
</reference>
<dbReference type="Gene3D" id="1.10.530.10">
    <property type="match status" value="1"/>
</dbReference>
<name>A0ABW6IVL0_STRWE</name>
<gene>
    <name evidence="6" type="ORF">ACFQ63_18320</name>
</gene>
<evidence type="ECO:0000256" key="4">
    <source>
        <dbReference type="SAM" id="SignalP"/>
    </source>
</evidence>
<dbReference type="InterPro" id="IPR010618">
    <property type="entry name" value="RPF"/>
</dbReference>
<comment type="caution">
    <text evidence="6">The sequence shown here is derived from an EMBL/GenBank/DDBJ whole genome shotgun (WGS) entry which is preliminary data.</text>
</comment>
<evidence type="ECO:0000256" key="1">
    <source>
        <dbReference type="ARBA" id="ARBA00010830"/>
    </source>
</evidence>
<dbReference type="SUPFAM" id="SSF53955">
    <property type="entry name" value="Lysozyme-like"/>
    <property type="match status" value="1"/>
</dbReference>
<proteinExistence type="inferred from homology"/>
<dbReference type="CDD" id="cd13925">
    <property type="entry name" value="RPF"/>
    <property type="match status" value="1"/>
</dbReference>
<accession>A0ABW6IVL0</accession>
<dbReference type="Proteomes" id="UP001600424">
    <property type="component" value="Unassembled WGS sequence"/>
</dbReference>
<evidence type="ECO:0000256" key="2">
    <source>
        <dbReference type="ARBA" id="ARBA00022729"/>
    </source>
</evidence>
<dbReference type="InterPro" id="IPR013783">
    <property type="entry name" value="Ig-like_fold"/>
</dbReference>
<dbReference type="Gene3D" id="2.60.40.10">
    <property type="entry name" value="Immunoglobulins"/>
    <property type="match status" value="1"/>
</dbReference>
<dbReference type="InterPro" id="IPR028994">
    <property type="entry name" value="Integrin_alpha_N"/>
</dbReference>
<dbReference type="Pfam" id="PF06737">
    <property type="entry name" value="Transglycosylas"/>
    <property type="match status" value="1"/>
</dbReference>